<organism evidence="3 4">
    <name type="scientific">Litorivivens lipolytica</name>
    <dbReference type="NCBI Taxonomy" id="1524264"/>
    <lineage>
        <taxon>Bacteria</taxon>
        <taxon>Pseudomonadati</taxon>
        <taxon>Pseudomonadota</taxon>
        <taxon>Gammaproteobacteria</taxon>
        <taxon>Litorivivens</taxon>
    </lineage>
</organism>
<dbReference type="Proteomes" id="UP000537130">
    <property type="component" value="Unassembled WGS sequence"/>
</dbReference>
<dbReference type="InterPro" id="IPR011006">
    <property type="entry name" value="CheY-like_superfamily"/>
</dbReference>
<gene>
    <name evidence="3" type="ORF">FHR99_002934</name>
</gene>
<dbReference type="CDD" id="cd17557">
    <property type="entry name" value="REC_Rcp-like"/>
    <property type="match status" value="1"/>
</dbReference>
<dbReference type="GO" id="GO:0000160">
    <property type="term" value="P:phosphorelay signal transduction system"/>
    <property type="evidence" value="ECO:0007669"/>
    <property type="project" value="InterPro"/>
</dbReference>
<evidence type="ECO:0000313" key="3">
    <source>
        <dbReference type="EMBL" id="MBB3048660.1"/>
    </source>
</evidence>
<evidence type="ECO:0000259" key="2">
    <source>
        <dbReference type="PROSITE" id="PS50110"/>
    </source>
</evidence>
<dbReference type="SMART" id="SM00448">
    <property type="entry name" value="REC"/>
    <property type="match status" value="1"/>
</dbReference>
<accession>A0A7W4W7B9</accession>
<comment type="caution">
    <text evidence="3">The sequence shown here is derived from an EMBL/GenBank/DDBJ whole genome shotgun (WGS) entry which is preliminary data.</text>
</comment>
<dbReference type="PROSITE" id="PS50110">
    <property type="entry name" value="RESPONSE_REGULATORY"/>
    <property type="match status" value="1"/>
</dbReference>
<keyword evidence="4" id="KW-1185">Reference proteome</keyword>
<dbReference type="Gene3D" id="3.40.50.2300">
    <property type="match status" value="1"/>
</dbReference>
<evidence type="ECO:0000313" key="4">
    <source>
        <dbReference type="Proteomes" id="UP000537130"/>
    </source>
</evidence>
<dbReference type="PANTHER" id="PTHR44520:SF2">
    <property type="entry name" value="RESPONSE REGULATOR RCP1"/>
    <property type="match status" value="1"/>
</dbReference>
<proteinExistence type="predicted"/>
<dbReference type="SUPFAM" id="SSF52172">
    <property type="entry name" value="CheY-like"/>
    <property type="match status" value="1"/>
</dbReference>
<dbReference type="AlphaFoldDB" id="A0A7W4W7B9"/>
<dbReference type="RefSeq" id="WP_183411430.1">
    <property type="nucleotide sequence ID" value="NZ_JACHWY010000003.1"/>
</dbReference>
<dbReference type="InterPro" id="IPR001789">
    <property type="entry name" value="Sig_transdc_resp-reg_receiver"/>
</dbReference>
<keyword evidence="1" id="KW-0597">Phosphoprotein</keyword>
<reference evidence="3 4" key="1">
    <citation type="submission" date="2020-08" db="EMBL/GenBank/DDBJ databases">
        <title>Genomic Encyclopedia of Type Strains, Phase III (KMG-III): the genomes of soil and plant-associated and newly described type strains.</title>
        <authorList>
            <person name="Whitman W."/>
        </authorList>
    </citation>
    <scope>NUCLEOTIDE SEQUENCE [LARGE SCALE GENOMIC DNA]</scope>
    <source>
        <strain evidence="3 4">CECT 8654</strain>
    </source>
</reference>
<feature type="domain" description="Response regulatory" evidence="2">
    <location>
        <begin position="7"/>
        <end position="132"/>
    </location>
</feature>
<feature type="modified residue" description="4-aspartylphosphate" evidence="1">
    <location>
        <position position="65"/>
    </location>
</feature>
<dbReference type="PANTHER" id="PTHR44520">
    <property type="entry name" value="RESPONSE REGULATOR RCP1-RELATED"/>
    <property type="match status" value="1"/>
</dbReference>
<dbReference type="Pfam" id="PF00072">
    <property type="entry name" value="Response_reg"/>
    <property type="match status" value="1"/>
</dbReference>
<name>A0A7W4W7B9_9GAMM</name>
<protein>
    <submittedName>
        <fullName evidence="3">CheY-like chemotaxis protein</fullName>
    </submittedName>
</protein>
<sequence>MKIDDVTILLLEDDDGDAKAIQRALHKAKVLNPVKRAIDGVEALEMLEGTNGKEKVHGPVLLLVDINMPRMDGIEFLRHIRNLPGLNRSIAFVLTTSARDEDVIAAYDLNVAGYVLKDNAGKDFLNLIELLDCYWRVVRFPTTEAAQETE</sequence>
<evidence type="ECO:0000256" key="1">
    <source>
        <dbReference type="PROSITE-ProRule" id="PRU00169"/>
    </source>
</evidence>
<dbReference type="EMBL" id="JACHWY010000003">
    <property type="protein sequence ID" value="MBB3048660.1"/>
    <property type="molecule type" value="Genomic_DNA"/>
</dbReference>
<dbReference type="InterPro" id="IPR052893">
    <property type="entry name" value="TCS_response_regulator"/>
</dbReference>